<dbReference type="SUPFAM" id="SSF53335">
    <property type="entry name" value="S-adenosyl-L-methionine-dependent methyltransferases"/>
    <property type="match status" value="1"/>
</dbReference>
<evidence type="ECO:0000259" key="6">
    <source>
        <dbReference type="PROSITE" id="PS50850"/>
    </source>
</evidence>
<feature type="transmembrane region" description="Helical" evidence="5">
    <location>
        <begin position="190"/>
        <end position="209"/>
    </location>
</feature>
<dbReference type="Pfam" id="PF01564">
    <property type="entry name" value="Spermine_synth"/>
    <property type="match status" value="1"/>
</dbReference>
<dbReference type="InterPro" id="IPR001045">
    <property type="entry name" value="Spermi_synthase"/>
</dbReference>
<feature type="transmembrane region" description="Helical" evidence="5">
    <location>
        <begin position="82"/>
        <end position="108"/>
    </location>
</feature>
<gene>
    <name evidence="7" type="ORF">F7231_22845</name>
</gene>
<protein>
    <submittedName>
        <fullName evidence="7">Spermine synthase</fullName>
    </submittedName>
</protein>
<comment type="caution">
    <text evidence="7">The sequence shown here is derived from an EMBL/GenBank/DDBJ whole genome shotgun (WGS) entry which is preliminary data.</text>
</comment>
<dbReference type="PANTHER" id="PTHR11558">
    <property type="entry name" value="SPERMIDINE/SPERMINE SYNTHASE"/>
    <property type="match status" value="1"/>
</dbReference>
<feature type="transmembrane region" description="Helical" evidence="5">
    <location>
        <begin position="230"/>
        <end position="258"/>
    </location>
</feature>
<keyword evidence="1 5" id="KW-0812">Transmembrane</keyword>
<evidence type="ECO:0000256" key="3">
    <source>
        <dbReference type="ARBA" id="ARBA00023066"/>
    </source>
</evidence>
<evidence type="ECO:0000313" key="8">
    <source>
        <dbReference type="Proteomes" id="UP000606008"/>
    </source>
</evidence>
<feature type="transmembrane region" description="Helical" evidence="5">
    <location>
        <begin position="49"/>
        <end position="70"/>
    </location>
</feature>
<evidence type="ECO:0000256" key="2">
    <source>
        <dbReference type="ARBA" id="ARBA00022989"/>
    </source>
</evidence>
<evidence type="ECO:0000313" key="7">
    <source>
        <dbReference type="EMBL" id="NID13028.1"/>
    </source>
</evidence>
<dbReference type="InterPro" id="IPR036259">
    <property type="entry name" value="MFS_trans_sf"/>
</dbReference>
<dbReference type="Gene3D" id="1.20.1250.20">
    <property type="entry name" value="MFS general substrate transporter like domains"/>
    <property type="match status" value="1"/>
</dbReference>
<dbReference type="InterPro" id="IPR029063">
    <property type="entry name" value="SAM-dependent_MTases_sf"/>
</dbReference>
<feature type="transmembrane region" description="Helical" evidence="5">
    <location>
        <begin position="19"/>
        <end position="37"/>
    </location>
</feature>
<feature type="transmembrane region" description="Helical" evidence="5">
    <location>
        <begin position="397"/>
        <end position="414"/>
    </location>
</feature>
<feature type="transmembrane region" description="Helical" evidence="5">
    <location>
        <begin position="420"/>
        <end position="441"/>
    </location>
</feature>
<dbReference type="PANTHER" id="PTHR11558:SF11">
    <property type="entry name" value="SPERMIDINE SYNTHASE"/>
    <property type="match status" value="1"/>
</dbReference>
<dbReference type="EMBL" id="WAEL01000010">
    <property type="protein sequence ID" value="NID13028.1"/>
    <property type="molecule type" value="Genomic_DNA"/>
</dbReference>
<accession>A0ABX0QMM1</accession>
<evidence type="ECO:0000256" key="4">
    <source>
        <dbReference type="ARBA" id="ARBA00023136"/>
    </source>
</evidence>
<keyword evidence="8" id="KW-1185">Reference proteome</keyword>
<dbReference type="NCBIfam" id="NF037959">
    <property type="entry name" value="MFS_SpdSyn"/>
    <property type="match status" value="1"/>
</dbReference>
<evidence type="ECO:0000256" key="1">
    <source>
        <dbReference type="ARBA" id="ARBA00022692"/>
    </source>
</evidence>
<organism evidence="7 8">
    <name type="scientific">Fibrivirga algicola</name>
    <dbReference type="NCBI Taxonomy" id="2950420"/>
    <lineage>
        <taxon>Bacteria</taxon>
        <taxon>Pseudomonadati</taxon>
        <taxon>Bacteroidota</taxon>
        <taxon>Cytophagia</taxon>
        <taxon>Cytophagales</taxon>
        <taxon>Spirosomataceae</taxon>
        <taxon>Fibrivirga</taxon>
    </lineage>
</organism>
<feature type="transmembrane region" description="Helical" evidence="5">
    <location>
        <begin position="448"/>
        <end position="468"/>
    </location>
</feature>
<name>A0ABX0QMM1_9BACT</name>
<keyword evidence="4 5" id="KW-0472">Membrane</keyword>
<feature type="transmembrane region" description="Helical" evidence="5">
    <location>
        <begin position="162"/>
        <end position="184"/>
    </location>
</feature>
<feature type="transmembrane region" description="Helical" evidence="5">
    <location>
        <begin position="314"/>
        <end position="331"/>
    </location>
</feature>
<keyword evidence="2 5" id="KW-1133">Transmembrane helix</keyword>
<reference evidence="8" key="1">
    <citation type="submission" date="2019-09" db="EMBL/GenBank/DDBJ databases">
        <authorList>
            <person name="Jung D.-H."/>
        </authorList>
    </citation>
    <scope>NUCLEOTIDE SEQUENCE [LARGE SCALE GENOMIC DNA]</scope>
    <source>
        <strain evidence="8">JA-25</strain>
    </source>
</reference>
<feature type="transmembrane region" description="Helical" evidence="5">
    <location>
        <begin position="120"/>
        <end position="141"/>
    </location>
</feature>
<dbReference type="Gene3D" id="3.40.50.150">
    <property type="entry name" value="Vaccinia Virus protein VP39"/>
    <property type="match status" value="1"/>
</dbReference>
<feature type="transmembrane region" description="Helical" evidence="5">
    <location>
        <begin position="270"/>
        <end position="293"/>
    </location>
</feature>
<dbReference type="Proteomes" id="UP000606008">
    <property type="component" value="Unassembled WGS sequence"/>
</dbReference>
<reference evidence="8" key="2">
    <citation type="submission" date="2023-07" db="EMBL/GenBank/DDBJ databases">
        <authorList>
            <person name="Jung D.-H."/>
        </authorList>
    </citation>
    <scope>NUCLEOTIDE SEQUENCE [LARGE SCALE GENOMIC DNA]</scope>
    <source>
        <strain evidence="8">JA-25</strain>
    </source>
</reference>
<dbReference type="RefSeq" id="WP_166693688.1">
    <property type="nucleotide sequence ID" value="NZ_WAEL01000010.1"/>
</dbReference>
<dbReference type="InterPro" id="IPR020846">
    <property type="entry name" value="MFS_dom"/>
</dbReference>
<feature type="transmembrane region" description="Helical" evidence="5">
    <location>
        <begin position="351"/>
        <end position="377"/>
    </location>
</feature>
<keyword evidence="3" id="KW-0745">Spermidine biosynthesis</keyword>
<sequence length="764" mass="83897">MITPLPVTQERQSISVPGLLFLFFVSGFAALLYQIIWQRLLVFYTGSDTVSVSLIVTAFMTGLGVGYLVGGRLADRSTARQNLRYFIGAEVGILLFALCSKFILYDLLYASAPSLGNVPVLLYTVVVGVLILPTFLMGVSLPVLSRAFRFGNVGQQARYISLLYFVNTLGAAFGALVTGFVFVRQLGYDQSLWVGAACNGLCVVSALLLSGRQPSEVASEKRSEQVATPFTFTPALTAWSVHYALSGFAALSLELIWFRILETLIKSVSLTFAVLLAIYLGSMAIGTAAGTYLCRSAAQRTAAWRERAFLLAQVTLYAYTAVSMAVFINVIDRLPALRFLWDYFGSYEPTIGWQISVYIYGAVPLFLLFVPTFLMGLSFSLSQSLVQTTYSEVGRRVGWLQFINIIGSAVGAWATTWVGFPSLGTAVLLKIIALFSLLYLLLLLVRRYWAMMPTVLAAGALVGVLMLIPGNDRFWQVINGVSSAGQFLYHENESAVSVIKLAPDQKSGIVFVNGLGQSGMPYLHDEVHTLLGALPVLIHPNPRRVAVIGLGSAGTVNGIAGRAETKRIDCFEIASNQALVLAKYATRAGDTAVWSVLGDPRLHLIFRDGRYAIRNQAVQYDVIEADALRPSSAFSGNIYSKEYFELLRSRLAPQGLAVTWCPTVRVLNTFRLVFPYVAYCDKLMLIGSNQPISLNWPQIDQRAASAFSQHHYGRSGIAVEALLAKYKPTLKLLPRLTEMPKEINTDLFPKDEYSLRGRDKLAFD</sequence>
<evidence type="ECO:0000256" key="5">
    <source>
        <dbReference type="SAM" id="Phobius"/>
    </source>
</evidence>
<dbReference type="SUPFAM" id="SSF103473">
    <property type="entry name" value="MFS general substrate transporter"/>
    <property type="match status" value="1"/>
</dbReference>
<feature type="domain" description="Major facilitator superfamily (MFS) profile" evidence="6">
    <location>
        <begin position="1"/>
        <end position="448"/>
    </location>
</feature>
<proteinExistence type="predicted"/>
<dbReference type="PROSITE" id="PS50850">
    <property type="entry name" value="MFS"/>
    <property type="match status" value="1"/>
</dbReference>